<protein>
    <submittedName>
        <fullName evidence="2">DUF3710 domain-containing protein</fullName>
    </submittedName>
</protein>
<gene>
    <name evidence="2" type="ORF">CXR27_11705</name>
</gene>
<feature type="compositionally biased region" description="Acidic residues" evidence="1">
    <location>
        <begin position="262"/>
        <end position="272"/>
    </location>
</feature>
<name>A0A3T0DR94_BREAU</name>
<feature type="region of interest" description="Disordered" evidence="1">
    <location>
        <begin position="1"/>
        <end position="96"/>
    </location>
</feature>
<feature type="region of interest" description="Disordered" evidence="1">
    <location>
        <begin position="257"/>
        <end position="287"/>
    </location>
</feature>
<dbReference type="InterPro" id="IPR022183">
    <property type="entry name" value="DUF3710"/>
</dbReference>
<reference evidence="2 3" key="1">
    <citation type="submission" date="2017-12" db="EMBL/GenBank/DDBJ databases">
        <authorList>
            <person name="Levesque S."/>
        </authorList>
    </citation>
    <scope>NUCLEOTIDE SEQUENCE [LARGE SCALE GENOMIC DNA]</scope>
    <source>
        <strain evidence="2 3">SMQ-1420</strain>
    </source>
</reference>
<dbReference type="Proteomes" id="UP000282731">
    <property type="component" value="Chromosome"/>
</dbReference>
<sequence>MGLFSRFSKKSSAEKIDDTVDEERDVDDVATEDTEAEESTDIDSDEAEPSDADNSTDDEDAAEDEDVDELDEDALLEKSAPYDRSEKGPFDASEDYPELNRLDLGALKVPVVDGMQVRLDTDDESQRVLAVTLIHEGGGIQLQAFATPRSEGLWNTVRKQLASGVTSQGGEASELHTALGRELAVEVSAKTEDGRPGKRAMRFAGVDGPRWFVRAVFSGKAVTNDEIRSELSALFRGVIVDRGQEAMAPRELIVLTAPEVNGDSETEDEDKDELNPFERGPEITEVR</sequence>
<dbReference type="EMBL" id="CP025334">
    <property type="protein sequence ID" value="AZT97592.1"/>
    <property type="molecule type" value="Genomic_DNA"/>
</dbReference>
<proteinExistence type="predicted"/>
<dbReference type="GeneID" id="60906616"/>
<reference evidence="2 3" key="2">
    <citation type="submission" date="2019-01" db="EMBL/GenBank/DDBJ databases">
        <title>Comparative genomic analysis of Brevibacterium aurantiacum sheds light on its evolution and its adaptation to smear-ripened cheeses.</title>
        <authorList>
            <person name="Moineau S."/>
        </authorList>
    </citation>
    <scope>NUCLEOTIDE SEQUENCE [LARGE SCALE GENOMIC DNA]</scope>
    <source>
        <strain evidence="2 3">SMQ-1420</strain>
    </source>
</reference>
<feature type="compositionally biased region" description="Basic and acidic residues" evidence="1">
    <location>
        <begin position="80"/>
        <end position="89"/>
    </location>
</feature>
<feature type="compositionally biased region" description="Basic and acidic residues" evidence="1">
    <location>
        <begin position="273"/>
        <end position="287"/>
    </location>
</feature>
<feature type="compositionally biased region" description="Acidic residues" evidence="1">
    <location>
        <begin position="19"/>
        <end position="74"/>
    </location>
</feature>
<evidence type="ECO:0000256" key="1">
    <source>
        <dbReference type="SAM" id="MobiDB-lite"/>
    </source>
</evidence>
<evidence type="ECO:0000313" key="3">
    <source>
        <dbReference type="Proteomes" id="UP000282731"/>
    </source>
</evidence>
<organism evidence="2 3">
    <name type="scientific">Brevibacterium aurantiacum</name>
    <dbReference type="NCBI Taxonomy" id="273384"/>
    <lineage>
        <taxon>Bacteria</taxon>
        <taxon>Bacillati</taxon>
        <taxon>Actinomycetota</taxon>
        <taxon>Actinomycetes</taxon>
        <taxon>Micrococcales</taxon>
        <taxon>Brevibacteriaceae</taxon>
        <taxon>Brevibacterium</taxon>
    </lineage>
</organism>
<accession>A0A3T0DR94</accession>
<dbReference type="RefSeq" id="WP_125240550.1">
    <property type="nucleotide sequence ID" value="NZ_CP025333.1"/>
</dbReference>
<dbReference type="Pfam" id="PF12502">
    <property type="entry name" value="DUF3710"/>
    <property type="match status" value="1"/>
</dbReference>
<evidence type="ECO:0000313" key="2">
    <source>
        <dbReference type="EMBL" id="AZT97592.1"/>
    </source>
</evidence>
<dbReference type="AlphaFoldDB" id="A0A3T0DR94"/>